<sequence>MGFNDVLKKSFLQITADSMSRGDVLLSIGVACLIAVYIFTIYRVMTRNSFYNKNFNISLVALAVITTAIILSIQSSVVISLGMVGALSIVRFRTAIKEPMDLVFLFWSISVGIICGAGLFEIAIVTSLVLTAIIIFLDKMPVAKTSMMLVVDSDNIEAEEDIMEVVRKYSPHVRVKSRNMNAECLNMVVEVRIKEEAQCIREVNALEYTNNVSLISQDGEATF</sequence>
<protein>
    <submittedName>
        <fullName evidence="2">DUF4956 domain-containing protein</fullName>
    </submittedName>
</protein>
<keyword evidence="3" id="KW-1185">Reference proteome</keyword>
<feature type="transmembrane region" description="Helical" evidence="1">
    <location>
        <begin position="57"/>
        <end position="84"/>
    </location>
</feature>
<reference evidence="2 3" key="1">
    <citation type="submission" date="2024-02" db="EMBL/GenBank/DDBJ databases">
        <title>Bacterial strain from lacustrine sediment.</title>
        <authorList>
            <person name="Petit C."/>
            <person name="Fadhlaoui K."/>
        </authorList>
    </citation>
    <scope>NUCLEOTIDE SEQUENCE [LARGE SCALE GENOMIC DNA]</scope>
    <source>
        <strain evidence="2 3">IPX-CK</strain>
    </source>
</reference>
<keyword evidence="1" id="KW-1133">Transmembrane helix</keyword>
<feature type="transmembrane region" description="Helical" evidence="1">
    <location>
        <begin position="104"/>
        <end position="137"/>
    </location>
</feature>
<evidence type="ECO:0000313" key="2">
    <source>
        <dbReference type="EMBL" id="XAH76252.1"/>
    </source>
</evidence>
<evidence type="ECO:0000313" key="3">
    <source>
        <dbReference type="Proteomes" id="UP001451571"/>
    </source>
</evidence>
<dbReference type="RefSeq" id="WP_342759825.1">
    <property type="nucleotide sequence ID" value="NZ_CP146256.1"/>
</dbReference>
<organism evidence="2 3">
    <name type="scientific">Kineothrix sedimenti</name>
    <dbReference type="NCBI Taxonomy" id="3123317"/>
    <lineage>
        <taxon>Bacteria</taxon>
        <taxon>Bacillati</taxon>
        <taxon>Bacillota</taxon>
        <taxon>Clostridia</taxon>
        <taxon>Lachnospirales</taxon>
        <taxon>Lachnospiraceae</taxon>
        <taxon>Kineothrix</taxon>
    </lineage>
</organism>
<dbReference type="EMBL" id="CP146256">
    <property type="protein sequence ID" value="XAH76252.1"/>
    <property type="molecule type" value="Genomic_DNA"/>
</dbReference>
<proteinExistence type="predicted"/>
<feature type="transmembrane region" description="Helical" evidence="1">
    <location>
        <begin position="24"/>
        <end position="45"/>
    </location>
</feature>
<evidence type="ECO:0000256" key="1">
    <source>
        <dbReference type="SAM" id="Phobius"/>
    </source>
</evidence>
<gene>
    <name evidence="2" type="ORF">V6984_10995</name>
</gene>
<keyword evidence="1" id="KW-0472">Membrane</keyword>
<name>A0ABZ3F2U4_9FIRM</name>
<dbReference type="Pfam" id="PF16316">
    <property type="entry name" value="DUF4956"/>
    <property type="match status" value="1"/>
</dbReference>
<accession>A0ABZ3F2U4</accession>
<dbReference type="Proteomes" id="UP001451571">
    <property type="component" value="Chromosome"/>
</dbReference>
<keyword evidence="1" id="KW-0812">Transmembrane</keyword>
<dbReference type="InterPro" id="IPR032531">
    <property type="entry name" value="DUF4956"/>
</dbReference>